<dbReference type="EMBL" id="JAKWFO010000005">
    <property type="protein sequence ID" value="KAI9636661.1"/>
    <property type="molecule type" value="Genomic_DNA"/>
</dbReference>
<comment type="caution">
    <text evidence="8">The sequence shown here is derived from an EMBL/GenBank/DDBJ whole genome shotgun (WGS) entry which is preliminary data.</text>
</comment>
<gene>
    <name evidence="8" type="ORF">MKK02DRAFT_45367</name>
</gene>
<evidence type="ECO:0000313" key="9">
    <source>
        <dbReference type="Proteomes" id="UP001164286"/>
    </source>
</evidence>
<dbReference type="Proteomes" id="UP001164286">
    <property type="component" value="Unassembled WGS sequence"/>
</dbReference>
<dbReference type="RefSeq" id="XP_052946438.1">
    <property type="nucleotide sequence ID" value="XM_053093378.1"/>
</dbReference>
<feature type="transmembrane region" description="Helical" evidence="6">
    <location>
        <begin position="53"/>
        <end position="72"/>
    </location>
</feature>
<keyword evidence="9" id="KW-1185">Reference proteome</keyword>
<organism evidence="8 9">
    <name type="scientific">Dioszegia hungarica</name>
    <dbReference type="NCBI Taxonomy" id="4972"/>
    <lineage>
        <taxon>Eukaryota</taxon>
        <taxon>Fungi</taxon>
        <taxon>Dikarya</taxon>
        <taxon>Basidiomycota</taxon>
        <taxon>Agaricomycotina</taxon>
        <taxon>Tremellomycetes</taxon>
        <taxon>Tremellales</taxon>
        <taxon>Bulleribasidiaceae</taxon>
        <taxon>Dioszegia</taxon>
    </lineage>
</organism>
<evidence type="ECO:0000313" key="8">
    <source>
        <dbReference type="EMBL" id="KAI9636661.1"/>
    </source>
</evidence>
<evidence type="ECO:0000256" key="5">
    <source>
        <dbReference type="ARBA" id="ARBA00023136"/>
    </source>
</evidence>
<dbReference type="Pfam" id="PF03134">
    <property type="entry name" value="TB2_DP1_HVA22"/>
    <property type="match status" value="1"/>
</dbReference>
<reference evidence="8" key="1">
    <citation type="journal article" date="2022" name="G3 (Bethesda)">
        <title>High quality genome of the basidiomycete yeast Dioszegia hungarica PDD-24b-2 isolated from cloud water.</title>
        <authorList>
            <person name="Jarrige D."/>
            <person name="Haridas S."/>
            <person name="Bleykasten-Grosshans C."/>
            <person name="Joly M."/>
            <person name="Nadalig T."/>
            <person name="Sancelme M."/>
            <person name="Vuilleumier S."/>
            <person name="Grigoriev I.V."/>
            <person name="Amato P."/>
            <person name="Bringel F."/>
        </authorList>
    </citation>
    <scope>NUCLEOTIDE SEQUENCE</scope>
    <source>
        <strain evidence="8">PDD-24b-2</strain>
    </source>
</reference>
<keyword evidence="3 6" id="KW-0812">Transmembrane</keyword>
<name>A0AA38LWS5_9TREE</name>
<dbReference type="GeneID" id="77732583"/>
<comment type="similarity">
    <text evidence="2 6">Belongs to the DP1 family.</text>
</comment>
<dbReference type="InterPro" id="IPR004345">
    <property type="entry name" value="TB2_DP1_HVA22"/>
</dbReference>
<feature type="compositionally biased region" description="Polar residues" evidence="7">
    <location>
        <begin position="175"/>
        <end position="200"/>
    </location>
</feature>
<evidence type="ECO:0000256" key="7">
    <source>
        <dbReference type="SAM" id="MobiDB-lite"/>
    </source>
</evidence>
<feature type="transmembrane region" description="Helical" evidence="6">
    <location>
        <begin position="130"/>
        <end position="147"/>
    </location>
</feature>
<sequence length="207" mass="22945">MAQSQQIKQNFLNHPYVQQANKVVSGQVSSLDAELNKYPVLRDLETRTKVPKAYGVLGLAASSVVLIFFNMFGLAAPISNLIGWALPAYLSVQAIESPSQNDDKQWLTYWVVFGLLNLAESFAIRPILYWVPMYFVFKTLAIIWLMLPATRGAEVLYINVVRPALGNVKARAQRETGSTNPFQKDSGSSFNPAGTTATSSFEHDKTL</sequence>
<evidence type="ECO:0000256" key="4">
    <source>
        <dbReference type="ARBA" id="ARBA00022989"/>
    </source>
</evidence>
<evidence type="ECO:0000256" key="2">
    <source>
        <dbReference type="ARBA" id="ARBA00008573"/>
    </source>
</evidence>
<dbReference type="PANTHER" id="PTHR12300:SF161">
    <property type="entry name" value="RECEPTOR EXPRESSION-ENHANCING PROTEIN"/>
    <property type="match status" value="1"/>
</dbReference>
<evidence type="ECO:0000256" key="6">
    <source>
        <dbReference type="RuleBase" id="RU362006"/>
    </source>
</evidence>
<keyword evidence="5 6" id="KW-0472">Membrane</keyword>
<proteinExistence type="inferred from homology"/>
<feature type="region of interest" description="Disordered" evidence="7">
    <location>
        <begin position="174"/>
        <end position="207"/>
    </location>
</feature>
<accession>A0AA38LWS5</accession>
<dbReference type="GO" id="GO:0016020">
    <property type="term" value="C:membrane"/>
    <property type="evidence" value="ECO:0007669"/>
    <property type="project" value="UniProtKB-SubCell"/>
</dbReference>
<dbReference type="PANTHER" id="PTHR12300">
    <property type="entry name" value="HVA22-LIKE PROTEINS"/>
    <property type="match status" value="1"/>
</dbReference>
<comment type="subcellular location">
    <subcellularLocation>
        <location evidence="1 6">Membrane</location>
        <topology evidence="1 6">Multi-pass membrane protein</topology>
    </subcellularLocation>
</comment>
<evidence type="ECO:0000256" key="1">
    <source>
        <dbReference type="ARBA" id="ARBA00004141"/>
    </source>
</evidence>
<comment type="caution">
    <text evidence="6">Lacks conserved residue(s) required for the propagation of feature annotation.</text>
</comment>
<keyword evidence="4 6" id="KW-1133">Transmembrane helix</keyword>
<dbReference type="AlphaFoldDB" id="A0AA38LWS5"/>
<evidence type="ECO:0000256" key="3">
    <source>
        <dbReference type="ARBA" id="ARBA00022692"/>
    </source>
</evidence>
<protein>
    <recommendedName>
        <fullName evidence="6">Protein YOP1</fullName>
    </recommendedName>
</protein>